<dbReference type="Gene3D" id="3.40.50.300">
    <property type="entry name" value="P-loop containing nucleotide triphosphate hydrolases"/>
    <property type="match status" value="1"/>
</dbReference>
<dbReference type="InterPro" id="IPR019775">
    <property type="entry name" value="WD40_repeat_CS"/>
</dbReference>
<dbReference type="Pfam" id="PF00400">
    <property type="entry name" value="WD40"/>
    <property type="match status" value="11"/>
</dbReference>
<dbReference type="PRINTS" id="PR00320">
    <property type="entry name" value="GPROTEINBRPT"/>
</dbReference>
<dbReference type="Gene3D" id="3.40.50.10140">
    <property type="entry name" value="Toll/interleukin-1 receptor homology (TIR) domain"/>
    <property type="match status" value="1"/>
</dbReference>
<evidence type="ECO:0000256" key="1">
    <source>
        <dbReference type="ARBA" id="ARBA00022574"/>
    </source>
</evidence>
<feature type="region of interest" description="Disordered" evidence="4">
    <location>
        <begin position="147"/>
        <end position="203"/>
    </location>
</feature>
<proteinExistence type="predicted"/>
<name>A0ABV3ERZ3_9ACTN</name>
<dbReference type="Pfam" id="PF05729">
    <property type="entry name" value="NACHT"/>
    <property type="match status" value="1"/>
</dbReference>
<feature type="repeat" description="WD" evidence="3">
    <location>
        <begin position="1710"/>
        <end position="1751"/>
    </location>
</feature>
<dbReference type="Pfam" id="PF22739">
    <property type="entry name" value="NA-iREase3"/>
    <property type="match status" value="1"/>
</dbReference>
<dbReference type="CDD" id="cd00200">
    <property type="entry name" value="WD40"/>
    <property type="match status" value="2"/>
</dbReference>
<dbReference type="PROSITE" id="PS50082">
    <property type="entry name" value="WD_REPEATS_2"/>
    <property type="match status" value="12"/>
</dbReference>
<dbReference type="SUPFAM" id="SSF52200">
    <property type="entry name" value="Toll/Interleukin receptor TIR domain"/>
    <property type="match status" value="1"/>
</dbReference>
<protein>
    <submittedName>
        <fullName evidence="7">TIR domain-containing protein</fullName>
    </submittedName>
</protein>
<dbReference type="InterPro" id="IPR001646">
    <property type="entry name" value="5peptide_repeat"/>
</dbReference>
<feature type="repeat" description="WD" evidence="3">
    <location>
        <begin position="1267"/>
        <end position="1306"/>
    </location>
</feature>
<gene>
    <name evidence="7" type="ORF">AB0D95_17230</name>
</gene>
<dbReference type="SUPFAM" id="SSF52540">
    <property type="entry name" value="P-loop containing nucleoside triphosphate hydrolases"/>
    <property type="match status" value="1"/>
</dbReference>
<dbReference type="Gene3D" id="2.130.10.10">
    <property type="entry name" value="YVTN repeat-like/Quinoprotein amine dehydrogenase"/>
    <property type="match status" value="4"/>
</dbReference>
<feature type="repeat" description="WD" evidence="3">
    <location>
        <begin position="1307"/>
        <end position="1348"/>
    </location>
</feature>
<evidence type="ECO:0000256" key="3">
    <source>
        <dbReference type="PROSITE-ProRule" id="PRU00221"/>
    </source>
</evidence>
<dbReference type="SMART" id="SM00255">
    <property type="entry name" value="TIR"/>
    <property type="match status" value="1"/>
</dbReference>
<dbReference type="SUPFAM" id="SSF141571">
    <property type="entry name" value="Pentapeptide repeat-like"/>
    <property type="match status" value="1"/>
</dbReference>
<dbReference type="SUPFAM" id="SSF56300">
    <property type="entry name" value="Metallo-dependent phosphatases"/>
    <property type="match status" value="1"/>
</dbReference>
<dbReference type="InterPro" id="IPR007111">
    <property type="entry name" value="NACHT_NTPase"/>
</dbReference>
<dbReference type="InterPro" id="IPR035897">
    <property type="entry name" value="Toll_tir_struct_dom_sf"/>
</dbReference>
<feature type="repeat" description="WD" evidence="3">
    <location>
        <begin position="1626"/>
        <end position="1667"/>
    </location>
</feature>
<feature type="repeat" description="WD" evidence="3">
    <location>
        <begin position="1799"/>
        <end position="1831"/>
    </location>
</feature>
<evidence type="ECO:0000259" key="6">
    <source>
        <dbReference type="PROSITE" id="PS50837"/>
    </source>
</evidence>
<dbReference type="Proteomes" id="UP001551584">
    <property type="component" value="Unassembled WGS sequence"/>
</dbReference>
<feature type="domain" description="TIR" evidence="5">
    <location>
        <begin position="13"/>
        <end position="141"/>
    </location>
</feature>
<dbReference type="RefSeq" id="WP_359273486.1">
    <property type="nucleotide sequence ID" value="NZ_JBEZNA010000037.1"/>
</dbReference>
<keyword evidence="1 3" id="KW-0853">WD repeat</keyword>
<feature type="region of interest" description="Disordered" evidence="4">
    <location>
        <begin position="440"/>
        <end position="459"/>
    </location>
</feature>
<accession>A0ABV3ERZ3</accession>
<feature type="repeat" description="WD" evidence="3">
    <location>
        <begin position="1668"/>
        <end position="1709"/>
    </location>
</feature>
<dbReference type="InterPro" id="IPR011047">
    <property type="entry name" value="Quinoprotein_ADH-like_sf"/>
</dbReference>
<feature type="domain" description="NACHT" evidence="6">
    <location>
        <begin position="696"/>
        <end position="814"/>
    </location>
</feature>
<dbReference type="InterPro" id="IPR027417">
    <property type="entry name" value="P-loop_NTPase"/>
</dbReference>
<dbReference type="InterPro" id="IPR054571">
    <property type="entry name" value="NA-iREase3_dom"/>
</dbReference>
<dbReference type="InterPro" id="IPR036322">
    <property type="entry name" value="WD40_repeat_dom_sf"/>
</dbReference>
<dbReference type="InterPro" id="IPR029052">
    <property type="entry name" value="Metallo-depent_PP-like"/>
</dbReference>
<feature type="compositionally biased region" description="Pro residues" evidence="4">
    <location>
        <begin position="162"/>
        <end position="171"/>
    </location>
</feature>
<dbReference type="Pfam" id="PF13676">
    <property type="entry name" value="TIR_2"/>
    <property type="match status" value="1"/>
</dbReference>
<evidence type="ECO:0000256" key="2">
    <source>
        <dbReference type="ARBA" id="ARBA00022737"/>
    </source>
</evidence>
<dbReference type="InterPro" id="IPR020472">
    <property type="entry name" value="WD40_PAC1"/>
</dbReference>
<dbReference type="InterPro" id="IPR001680">
    <property type="entry name" value="WD40_rpt"/>
</dbReference>
<comment type="caution">
    <text evidence="7">The sequence shown here is derived from an EMBL/GenBank/DDBJ whole genome shotgun (WGS) entry which is preliminary data.</text>
</comment>
<dbReference type="EMBL" id="JBEZNA010000037">
    <property type="protein sequence ID" value="MEU9578980.1"/>
    <property type="molecule type" value="Genomic_DNA"/>
</dbReference>
<organism evidence="7 8">
    <name type="scientific">Streptomyces chilikensis</name>
    <dbReference type="NCBI Taxonomy" id="1194079"/>
    <lineage>
        <taxon>Bacteria</taxon>
        <taxon>Bacillati</taxon>
        <taxon>Actinomycetota</taxon>
        <taxon>Actinomycetes</taxon>
        <taxon>Kitasatosporales</taxon>
        <taxon>Streptomycetaceae</taxon>
        <taxon>Streptomyces</taxon>
    </lineage>
</organism>
<dbReference type="PROSITE" id="PS50294">
    <property type="entry name" value="WD_REPEATS_REGION"/>
    <property type="match status" value="9"/>
</dbReference>
<dbReference type="PROSITE" id="PS00678">
    <property type="entry name" value="WD_REPEATS_1"/>
    <property type="match status" value="3"/>
</dbReference>
<dbReference type="Pfam" id="PF00805">
    <property type="entry name" value="Pentapeptide"/>
    <property type="match status" value="1"/>
</dbReference>
<feature type="compositionally biased region" description="Low complexity" evidence="4">
    <location>
        <begin position="191"/>
        <end position="203"/>
    </location>
</feature>
<feature type="repeat" description="WD" evidence="3">
    <location>
        <begin position="1433"/>
        <end position="1474"/>
    </location>
</feature>
<dbReference type="PANTHER" id="PTHR19879">
    <property type="entry name" value="TRANSCRIPTION INITIATION FACTOR TFIID"/>
    <property type="match status" value="1"/>
</dbReference>
<dbReference type="SUPFAM" id="SSF50978">
    <property type="entry name" value="WD40 repeat-like"/>
    <property type="match status" value="1"/>
</dbReference>
<feature type="repeat" description="WD" evidence="3">
    <location>
        <begin position="1391"/>
        <end position="1432"/>
    </location>
</feature>
<evidence type="ECO:0000259" key="5">
    <source>
        <dbReference type="PROSITE" id="PS50104"/>
    </source>
</evidence>
<dbReference type="InterPro" id="IPR015943">
    <property type="entry name" value="WD40/YVTN_repeat-like_dom_sf"/>
</dbReference>
<feature type="repeat" description="WD" evidence="3">
    <location>
        <begin position="1832"/>
        <end position="1865"/>
    </location>
</feature>
<dbReference type="SMART" id="SM00320">
    <property type="entry name" value="WD40"/>
    <property type="match status" value="14"/>
</dbReference>
<dbReference type="Gene3D" id="3.60.21.10">
    <property type="match status" value="1"/>
</dbReference>
<dbReference type="Gene3D" id="2.160.20.80">
    <property type="entry name" value="E3 ubiquitin-protein ligase SopA"/>
    <property type="match status" value="1"/>
</dbReference>
<feature type="repeat" description="WD" evidence="3">
    <location>
        <begin position="1584"/>
        <end position="1625"/>
    </location>
</feature>
<keyword evidence="8" id="KW-1185">Reference proteome</keyword>
<evidence type="ECO:0000256" key="4">
    <source>
        <dbReference type="SAM" id="MobiDB-lite"/>
    </source>
</evidence>
<feature type="region of interest" description="Disordered" evidence="4">
    <location>
        <begin position="502"/>
        <end position="525"/>
    </location>
</feature>
<reference evidence="7 8" key="1">
    <citation type="submission" date="2024-06" db="EMBL/GenBank/DDBJ databases">
        <title>The Natural Products Discovery Center: Release of the First 8490 Sequenced Strains for Exploring Actinobacteria Biosynthetic Diversity.</title>
        <authorList>
            <person name="Kalkreuter E."/>
            <person name="Kautsar S.A."/>
            <person name="Yang D."/>
            <person name="Bader C.D."/>
            <person name="Teijaro C.N."/>
            <person name="Fluegel L."/>
            <person name="Davis C.M."/>
            <person name="Simpson J.R."/>
            <person name="Lauterbach L."/>
            <person name="Steele A.D."/>
            <person name="Gui C."/>
            <person name="Meng S."/>
            <person name="Li G."/>
            <person name="Viehrig K."/>
            <person name="Ye F."/>
            <person name="Su P."/>
            <person name="Kiefer A.F."/>
            <person name="Nichols A."/>
            <person name="Cepeda A.J."/>
            <person name="Yan W."/>
            <person name="Fan B."/>
            <person name="Jiang Y."/>
            <person name="Adhikari A."/>
            <person name="Zheng C.-J."/>
            <person name="Schuster L."/>
            <person name="Cowan T.M."/>
            <person name="Smanski M.J."/>
            <person name="Chevrette M.G."/>
            <person name="De Carvalho L.P.S."/>
            <person name="Shen B."/>
        </authorList>
    </citation>
    <scope>NUCLEOTIDE SEQUENCE [LARGE SCALE GENOMIC DNA]</scope>
    <source>
        <strain evidence="7 8">NPDC048117</strain>
    </source>
</reference>
<dbReference type="SUPFAM" id="SSF50998">
    <property type="entry name" value="Quinoprotein alcohol dehydrogenase-like"/>
    <property type="match status" value="1"/>
</dbReference>
<dbReference type="PROSITE" id="PS50837">
    <property type="entry name" value="NACHT"/>
    <property type="match status" value="1"/>
</dbReference>
<dbReference type="PROSITE" id="PS50104">
    <property type="entry name" value="TIR"/>
    <property type="match status" value="1"/>
</dbReference>
<keyword evidence="2" id="KW-0677">Repeat</keyword>
<dbReference type="PANTHER" id="PTHR19879:SF9">
    <property type="entry name" value="TRANSCRIPTION INITIATION FACTOR TFIID SUBUNIT 5"/>
    <property type="match status" value="1"/>
</dbReference>
<feature type="repeat" description="WD" evidence="3">
    <location>
        <begin position="1752"/>
        <end position="1783"/>
    </location>
</feature>
<dbReference type="InterPro" id="IPR000157">
    <property type="entry name" value="TIR_dom"/>
</dbReference>
<feature type="repeat" description="WD" evidence="3">
    <location>
        <begin position="1349"/>
        <end position="1390"/>
    </location>
</feature>
<sequence length="1933" mass="210036">MVQEAGQTTAGREPVDFFVSYSPADERWASWIAWTLEQAGYRTVIQAWDFVPGTNFIDFMDRGVTESAAVIAVLSRNYERSTYGRLEWQAAYRASPEAPDRRLITVRVDDVPVEGLLATITWIDLSSTETEQEARRLLLARAEQACNGRARPEHRPRFPGEAPAPPLPGDPPVQRGASPAAPRPPGRRRPAAAPAFPRARGTGAPAGLTVLHLAGPDFGRGPLPDATLSELLADLVELRDAGAPDPDLLVVSGDLTASGSPRECEQALTFLTGLRSQLNLPPAQVAVVPGAQDVSQAACRAYFLSCEADETAPQKPYWEKWRHFSQRIFDPLYQGLDVVFAPDQPWTLFPVPELRTVVAGFNSSMAWSHRPDEQYGQVGRDQAAWFSTTLRDYERRGWFRLGVIRHPLTRPEGRGSERGPGRLRDADDFLRLAAPRLNMLLHGPSGPPRSPRTTPGYGTSADGLPLLGASAPGAFQLLEITREGVRRWHDVRETEPARFTPGWHRVDGVFGTPEPEPDEEERAAPAPADTFATRVLEICRVRRPGARFREITNVRPDDLTQYMATWEEDGVVRQSRVAVHPGTPALPEIARFAEQILQAGHDTAECVLVHAGDAPPPEVAERAPRFLRIRSFIEFQGLIDLRAYVRDQQAHLAGHASYPPGLYLRQRYREITRGEGEIHEDLLTDLLDALDSDQGRFLLLLGDFGHGKTFALRELARRMPEHSPHLVPVLVPLNTFDRAHSLLGLVTAHLAGHGVTRIDTRALRYMIREGRIVLLFDGFDELVNRVSYERAADHLEVLLSAAEHKAKIVVTSRTQHFKSDEQVFTALGERLGVLPQRRLLDIVGFRPTQIREYLSRSYGDDARAGQRYRLLEAVPDLLDLCQNPRLLSFVARLGDQHLQAVAGAGRALSPAALYQEVFTSWLRFEEARAAGGPGAAPGLTLDDLWTAVTALAERLWESGRQVLRLAELTETAGNALEGLGLTHMTRPEQVHSIASGSLLIRTPDGQFQFIHHSVVEWLLARRAALDLAEDSDRLLRVRALSALTVEFFCDLVDLERCEAWLNRTLQEPDAHPVARLNAVKISERLRVPSGTNLRGARLAGENLSHRDFSGVDFTGADLRDATLVGTDLTGAVLTGACFVGARLEGVGLRDADLRGADLSRARLVRADLRGARLAGSRWNRAALVDPRLDDAQAAAPELSVAAVAPGMPVLLGFPPARVGVPFGFGDRQARLPEPVAYSLGGELFAIGTEDGGVLICGADDGQAVRTLQGHQGRVYAVKFAPGVLAGGGADGTVCLWDPVSGELRHRLDVHPDGVWPVTLDPTGHRAATGDPEGAVTVWDVRDGSVVHRLPGHTAPVYTAVFSPDGRFLLTGDNAAELRVWDLARGTCAGELPGHRGAVYRIAFGPDGSLFATADAAGAVRVWRTDGFRLLHEFTGHAGRVYTLSWHPGGTLLASGSTEGEVRLWDAGVGTAVRLLDLLPEAVYQVRFSEDGAFLAACDAGGSVRLWTVREGTRGPEVTEHPRRPDPHRGTAWAVAFRPAPRFPVRPDDGLPAPPGRPAAQLLSVGSDGGARVWDAEAGEGRHILRGHGRSITSVSFSSDGRHLAAAAKDGSVGVWEARTGRRLQYLVGQGDRLVSAVFAPGAGTLATPSNDGSVHLWSADTGEYLREFDAQTQHIWAAAFSPDGGRLATANDDDSVRVWSRATGALQAELVGHRGRVRSIAFHPAGRRVATGSDDGLVRLWDTATGALVEELRGHANRIYGVAFDAAGRLTSVSWDGRAVVWEDGQPLRTLEPGGRLWAVAAHPHRPLLATGGDDRVITLWDTATGSVAARLTGSTGRVLSLGFRPDGEELASGGEDGATRLWSVPGDAPPRARGLLLGLREGWAALTPAGRYKYEGEVDGQFWHVVGMTRFAPGELDPYLPEVRRMPLGEPL</sequence>
<evidence type="ECO:0000313" key="8">
    <source>
        <dbReference type="Proteomes" id="UP001551584"/>
    </source>
</evidence>
<evidence type="ECO:0000313" key="7">
    <source>
        <dbReference type="EMBL" id="MEU9578980.1"/>
    </source>
</evidence>